<dbReference type="GO" id="GO:0003677">
    <property type="term" value="F:DNA binding"/>
    <property type="evidence" value="ECO:0007669"/>
    <property type="project" value="UniProtKB-KW"/>
</dbReference>
<evidence type="ECO:0000256" key="3">
    <source>
        <dbReference type="ARBA" id="ARBA00023125"/>
    </source>
</evidence>
<feature type="domain" description="SANT" evidence="7">
    <location>
        <begin position="205"/>
        <end position="253"/>
    </location>
</feature>
<evidence type="ECO:0000259" key="7">
    <source>
        <dbReference type="PROSITE" id="PS51293"/>
    </source>
</evidence>
<evidence type="ECO:0000256" key="4">
    <source>
        <dbReference type="ARBA" id="ARBA00023163"/>
    </source>
</evidence>
<keyword evidence="4" id="KW-0804">Transcription</keyword>
<dbReference type="CDD" id="cd00167">
    <property type="entry name" value="SANT"/>
    <property type="match status" value="2"/>
</dbReference>
<dbReference type="SMART" id="SM00717">
    <property type="entry name" value="SANT"/>
    <property type="match status" value="2"/>
</dbReference>
<comment type="subcellular location">
    <subcellularLocation>
        <location evidence="1">Nucleus</location>
    </subcellularLocation>
</comment>
<dbReference type="PROSITE" id="PS51293">
    <property type="entry name" value="SANT"/>
    <property type="match status" value="1"/>
</dbReference>
<dbReference type="GO" id="GO:0005634">
    <property type="term" value="C:nucleus"/>
    <property type="evidence" value="ECO:0007669"/>
    <property type="project" value="UniProtKB-SubCell"/>
</dbReference>
<sequence>MIRREKKYPKSFNLQGKKFYLHKQDTLRDHTRALILAIKKPKEYGINNQEQISEICFDNLVISGSTSRLCIHWLLSYSLAYSEWKLYIHLVTCRIRIGLPKPSEWTREENKEFEIALAIFDEHEPDRWLKVAAMIPGKTVYDVIKQYRELEEDVSDIEAGRVPVPGYLSSSLTFQLVGNSNFDSYRKRSFTAKSADQQRKKGVPWTEDEHRRFLLGLLKHGKGDWRNISRNFVVSKTPTQVASHAQKYFIRQQLSGVKDKRRPSIHDITTVNLADTTTPSDGDEPSSLDQSDLLLSQQKPAGMQKVLVDWDESKDGSIMVCDSTHGDLFKSSPYDMPSTGLKFPGQNLYVGAHHGARINPHNMVFKLPPPRFQIQY</sequence>
<evidence type="ECO:0000313" key="9">
    <source>
        <dbReference type="EMBL" id="KAJ6720535.1"/>
    </source>
</evidence>
<dbReference type="PROSITE" id="PS51294">
    <property type="entry name" value="HTH_MYB"/>
    <property type="match status" value="1"/>
</dbReference>
<keyword evidence="2" id="KW-0805">Transcription regulation</keyword>
<feature type="domain" description="HTH myb-type" evidence="8">
    <location>
        <begin position="197"/>
        <end position="253"/>
    </location>
</feature>
<evidence type="ECO:0000256" key="2">
    <source>
        <dbReference type="ARBA" id="ARBA00023015"/>
    </source>
</evidence>
<gene>
    <name evidence="9" type="ORF">OIU85_023722</name>
</gene>
<accession>A0A9Q0TZ87</accession>
<keyword evidence="3 9" id="KW-0238">DNA-binding</keyword>
<dbReference type="InterPro" id="IPR006447">
    <property type="entry name" value="Myb_dom_plants"/>
</dbReference>
<evidence type="ECO:0000259" key="6">
    <source>
        <dbReference type="PROSITE" id="PS50090"/>
    </source>
</evidence>
<dbReference type="InterPro" id="IPR001005">
    <property type="entry name" value="SANT/Myb"/>
</dbReference>
<dbReference type="AlphaFoldDB" id="A0A9Q0TZ87"/>
<name>A0A9Q0TZ87_SALVM</name>
<dbReference type="Pfam" id="PF00249">
    <property type="entry name" value="Myb_DNA-binding"/>
    <property type="match status" value="1"/>
</dbReference>
<proteinExistence type="predicted"/>
<dbReference type="EMBL" id="JAPFFL010000006">
    <property type="protein sequence ID" value="KAJ6720535.1"/>
    <property type="molecule type" value="Genomic_DNA"/>
</dbReference>
<dbReference type="InterPro" id="IPR017930">
    <property type="entry name" value="Myb_dom"/>
</dbReference>
<evidence type="ECO:0000256" key="1">
    <source>
        <dbReference type="ARBA" id="ARBA00004123"/>
    </source>
</evidence>
<dbReference type="Gene3D" id="1.10.10.60">
    <property type="entry name" value="Homeodomain-like"/>
    <property type="match status" value="2"/>
</dbReference>
<dbReference type="PANTHER" id="PTHR44042:SF6">
    <property type="entry name" value="DUPLICATED HOMEODOMAIN-LIKE SUPERFAMILY PROTEIN"/>
    <property type="match status" value="1"/>
</dbReference>
<dbReference type="InterPro" id="IPR009057">
    <property type="entry name" value="Homeodomain-like_sf"/>
</dbReference>
<reference evidence="9" key="2">
    <citation type="journal article" date="2023" name="Int. J. Mol. Sci.">
        <title>De Novo Assembly and Annotation of 11 Diverse Shrub Willow (Salix) Genomes Reveals Novel Gene Organization in Sex-Linked Regions.</title>
        <authorList>
            <person name="Hyden B."/>
            <person name="Feng K."/>
            <person name="Yates T.B."/>
            <person name="Jawdy S."/>
            <person name="Cereghino C."/>
            <person name="Smart L.B."/>
            <person name="Muchero W."/>
        </authorList>
    </citation>
    <scope>NUCLEOTIDE SEQUENCE [LARGE SCALE GENOMIC DNA]</scope>
    <source>
        <tissue evidence="9">Shoot tip</tissue>
    </source>
</reference>
<dbReference type="SUPFAM" id="SSF46689">
    <property type="entry name" value="Homeodomain-like"/>
    <property type="match status" value="2"/>
</dbReference>
<comment type="caution">
    <text evidence="9">The sequence shown here is derived from an EMBL/GenBank/DDBJ whole genome shotgun (WGS) entry which is preliminary data.</text>
</comment>
<dbReference type="PROSITE" id="PS50090">
    <property type="entry name" value="MYB_LIKE"/>
    <property type="match status" value="1"/>
</dbReference>
<keyword evidence="10" id="KW-1185">Reference proteome</keyword>
<organism evidence="9 10">
    <name type="scientific">Salix viminalis</name>
    <name type="common">Common osier</name>
    <name type="synonym">Basket willow</name>
    <dbReference type="NCBI Taxonomy" id="40686"/>
    <lineage>
        <taxon>Eukaryota</taxon>
        <taxon>Viridiplantae</taxon>
        <taxon>Streptophyta</taxon>
        <taxon>Embryophyta</taxon>
        <taxon>Tracheophyta</taxon>
        <taxon>Spermatophyta</taxon>
        <taxon>Magnoliopsida</taxon>
        <taxon>eudicotyledons</taxon>
        <taxon>Gunneridae</taxon>
        <taxon>Pentapetalae</taxon>
        <taxon>rosids</taxon>
        <taxon>fabids</taxon>
        <taxon>Malpighiales</taxon>
        <taxon>Salicaceae</taxon>
        <taxon>Saliceae</taxon>
        <taxon>Salix</taxon>
    </lineage>
</organism>
<evidence type="ECO:0000259" key="8">
    <source>
        <dbReference type="PROSITE" id="PS51294"/>
    </source>
</evidence>
<keyword evidence="9" id="KW-0371">Homeobox</keyword>
<feature type="domain" description="Myb-like" evidence="6">
    <location>
        <begin position="197"/>
        <end position="249"/>
    </location>
</feature>
<keyword evidence="5" id="KW-0539">Nucleus</keyword>
<dbReference type="FunFam" id="1.10.10.60:FF:000154">
    <property type="entry name" value="Transcription factor SRM1"/>
    <property type="match status" value="1"/>
</dbReference>
<reference evidence="9" key="1">
    <citation type="submission" date="2022-11" db="EMBL/GenBank/DDBJ databases">
        <authorList>
            <person name="Hyden B.L."/>
            <person name="Feng K."/>
            <person name="Yates T."/>
            <person name="Jawdy S."/>
            <person name="Smart L.B."/>
            <person name="Muchero W."/>
        </authorList>
    </citation>
    <scope>NUCLEOTIDE SEQUENCE</scope>
    <source>
        <tissue evidence="9">Shoot tip</tissue>
    </source>
</reference>
<protein>
    <submittedName>
        <fullName evidence="9">DUPLICATED HOMEODOMAIN-LIKE SUPERFAMILY PROTEIN</fullName>
    </submittedName>
</protein>
<dbReference type="InterPro" id="IPR017884">
    <property type="entry name" value="SANT_dom"/>
</dbReference>
<dbReference type="NCBIfam" id="TIGR01557">
    <property type="entry name" value="myb_SHAQKYF"/>
    <property type="match status" value="1"/>
</dbReference>
<dbReference type="PANTHER" id="PTHR44042">
    <property type="entry name" value="DUPLICATED HOMEODOMAIN-LIKE SUPERFAMILY PROTEIN-RELATED"/>
    <property type="match status" value="1"/>
</dbReference>
<dbReference type="OrthoDB" id="118550at2759"/>
<evidence type="ECO:0000313" key="10">
    <source>
        <dbReference type="Proteomes" id="UP001151529"/>
    </source>
</evidence>
<dbReference type="Proteomes" id="UP001151529">
    <property type="component" value="Chromosome 10"/>
</dbReference>
<evidence type="ECO:0000256" key="5">
    <source>
        <dbReference type="ARBA" id="ARBA00023242"/>
    </source>
</evidence>
<dbReference type="FunFam" id="1.10.10.60:FF:000009">
    <property type="entry name" value="transcription factor MYB1R1"/>
    <property type="match status" value="1"/>
</dbReference>